<keyword evidence="5 6" id="KW-0472">Membrane</keyword>
<evidence type="ECO:0000256" key="5">
    <source>
        <dbReference type="ARBA" id="ARBA00023136"/>
    </source>
</evidence>
<dbReference type="AlphaFoldDB" id="A0A561Q123"/>
<evidence type="ECO:0000259" key="7">
    <source>
        <dbReference type="Pfam" id="PF05425"/>
    </source>
</evidence>
<proteinExistence type="predicted"/>
<sequence>MTPHAALIVERMARDAGLSLIWGAGGFALIAGEELQKPLVAVLRRPIQIAVTLATTSALATIPFETAEFGLGWQAALQPELLWSVASQTHAGISATAQAVICIAMVGAFATGREKLGVGLAGLALAEVPTTGHLAEGLDLAGIAHIGIAAVHILSAAAWVGALLPFIALVHLSRSPQLRTAAISAMRLFSRGGHVAVGLVLLTGIVNIWVIVGHLQFEWHVTYQRYLLLKVAVVGAMCAIAVVDRYVIVPRCPTDPRFARRALMAGAACEIALGLCAFALVATFGLEDPS</sequence>
<dbReference type="InterPro" id="IPR032694">
    <property type="entry name" value="CopC/D"/>
</dbReference>
<feature type="domain" description="Copper resistance protein D" evidence="7">
    <location>
        <begin position="185"/>
        <end position="283"/>
    </location>
</feature>
<evidence type="ECO:0000256" key="2">
    <source>
        <dbReference type="ARBA" id="ARBA00022475"/>
    </source>
</evidence>
<keyword evidence="9" id="KW-1185">Reference proteome</keyword>
<feature type="transmembrane region" description="Helical" evidence="6">
    <location>
        <begin position="193"/>
        <end position="217"/>
    </location>
</feature>
<dbReference type="GO" id="GO:0005886">
    <property type="term" value="C:plasma membrane"/>
    <property type="evidence" value="ECO:0007669"/>
    <property type="project" value="UniProtKB-SubCell"/>
</dbReference>
<evidence type="ECO:0000256" key="3">
    <source>
        <dbReference type="ARBA" id="ARBA00022692"/>
    </source>
</evidence>
<keyword evidence="2" id="KW-1003">Cell membrane</keyword>
<dbReference type="PANTHER" id="PTHR34820:SF4">
    <property type="entry name" value="INNER MEMBRANE PROTEIN YEBZ"/>
    <property type="match status" value="1"/>
</dbReference>
<evidence type="ECO:0000256" key="1">
    <source>
        <dbReference type="ARBA" id="ARBA00004651"/>
    </source>
</evidence>
<dbReference type="GO" id="GO:0006825">
    <property type="term" value="P:copper ion transport"/>
    <property type="evidence" value="ECO:0007669"/>
    <property type="project" value="InterPro"/>
</dbReference>
<keyword evidence="4 6" id="KW-1133">Transmembrane helix</keyword>
<reference evidence="8 9" key="1">
    <citation type="submission" date="2019-06" db="EMBL/GenBank/DDBJ databases">
        <title>Sorghum-associated microbial communities from plants grown in Nebraska, USA.</title>
        <authorList>
            <person name="Schachtman D."/>
        </authorList>
    </citation>
    <scope>NUCLEOTIDE SEQUENCE [LARGE SCALE GENOMIC DNA]</scope>
    <source>
        <strain evidence="8 9">1225</strain>
    </source>
</reference>
<dbReference type="PANTHER" id="PTHR34820">
    <property type="entry name" value="INNER MEMBRANE PROTEIN YEBZ"/>
    <property type="match status" value="1"/>
</dbReference>
<evidence type="ECO:0000256" key="4">
    <source>
        <dbReference type="ARBA" id="ARBA00022989"/>
    </source>
</evidence>
<dbReference type="InterPro" id="IPR008457">
    <property type="entry name" value="Cu-R_CopD_dom"/>
</dbReference>
<protein>
    <submittedName>
        <fullName evidence="8">Putative copper resistance protein D</fullName>
    </submittedName>
</protein>
<organism evidence="8 9">
    <name type="scientific">Neorhizobium alkalisoli</name>
    <dbReference type="NCBI Taxonomy" id="528178"/>
    <lineage>
        <taxon>Bacteria</taxon>
        <taxon>Pseudomonadati</taxon>
        <taxon>Pseudomonadota</taxon>
        <taxon>Alphaproteobacteria</taxon>
        <taxon>Hyphomicrobiales</taxon>
        <taxon>Rhizobiaceae</taxon>
        <taxon>Rhizobium/Agrobacterium group</taxon>
        <taxon>Neorhizobium</taxon>
    </lineage>
</organism>
<dbReference type="RefSeq" id="WP_186458492.1">
    <property type="nucleotide sequence ID" value="NZ_VIWP01000016.1"/>
</dbReference>
<gene>
    <name evidence="8" type="ORF">FHW37_11661</name>
</gene>
<feature type="transmembrane region" description="Helical" evidence="6">
    <location>
        <begin position="263"/>
        <end position="286"/>
    </location>
</feature>
<evidence type="ECO:0000256" key="6">
    <source>
        <dbReference type="SAM" id="Phobius"/>
    </source>
</evidence>
<dbReference type="EMBL" id="VIWP01000016">
    <property type="protein sequence ID" value="TWF44057.1"/>
    <property type="molecule type" value="Genomic_DNA"/>
</dbReference>
<comment type="caution">
    <text evidence="8">The sequence shown here is derived from an EMBL/GenBank/DDBJ whole genome shotgun (WGS) entry which is preliminary data.</text>
</comment>
<dbReference type="Proteomes" id="UP000320653">
    <property type="component" value="Unassembled WGS sequence"/>
</dbReference>
<feature type="transmembrane region" description="Helical" evidence="6">
    <location>
        <begin position="223"/>
        <end position="243"/>
    </location>
</feature>
<keyword evidence="3 6" id="KW-0812">Transmembrane</keyword>
<name>A0A561Q123_9HYPH</name>
<comment type="subcellular location">
    <subcellularLocation>
        <location evidence="1">Cell membrane</location>
        <topology evidence="1">Multi-pass membrane protein</topology>
    </subcellularLocation>
</comment>
<accession>A0A561Q123</accession>
<dbReference type="Pfam" id="PF05425">
    <property type="entry name" value="CopD"/>
    <property type="match status" value="1"/>
</dbReference>
<feature type="transmembrane region" description="Helical" evidence="6">
    <location>
        <begin position="149"/>
        <end position="172"/>
    </location>
</feature>
<evidence type="ECO:0000313" key="8">
    <source>
        <dbReference type="EMBL" id="TWF44057.1"/>
    </source>
</evidence>
<evidence type="ECO:0000313" key="9">
    <source>
        <dbReference type="Proteomes" id="UP000320653"/>
    </source>
</evidence>